<dbReference type="Ensembl" id="ENSCMMT00000023271.1">
    <property type="protein sequence ID" value="ENSCMMP00000021243.1"/>
    <property type="gene ID" value="ENSCMMG00000013371.1"/>
</dbReference>
<dbReference type="HAMAP" id="MF_00148">
    <property type="entry name" value="UDG"/>
    <property type="match status" value="1"/>
</dbReference>
<evidence type="ECO:0000259" key="15">
    <source>
        <dbReference type="SMART" id="SM00986"/>
    </source>
</evidence>
<keyword evidence="8 12" id="KW-0539">Nucleus</keyword>
<evidence type="ECO:0000256" key="6">
    <source>
        <dbReference type="ARBA" id="ARBA00023128"/>
    </source>
</evidence>
<proteinExistence type="inferred from homology"/>
<dbReference type="InterPro" id="IPR005122">
    <property type="entry name" value="Uracil-DNA_glycosylase-like"/>
</dbReference>
<evidence type="ECO:0000256" key="13">
    <source>
        <dbReference type="PROSITE-ProRule" id="PRU10072"/>
    </source>
</evidence>
<feature type="region of interest" description="Disordered" evidence="14">
    <location>
        <begin position="1"/>
        <end position="54"/>
    </location>
</feature>
<comment type="catalytic activity">
    <reaction evidence="10">
        <text>a 2'-deoxyuridine in single-stranded DNA + H2O = a 2'-deoxyribose 5'-monophosphate in single-stranded DNA + uracil</text>
        <dbReference type="Rhea" id="RHEA:81459"/>
        <dbReference type="Rhea" id="RHEA-COMP:12847"/>
        <dbReference type="Rhea" id="RHEA-COMP:19684"/>
        <dbReference type="ChEBI" id="CHEBI:15377"/>
        <dbReference type="ChEBI" id="CHEBI:17568"/>
        <dbReference type="ChEBI" id="CHEBI:133902"/>
        <dbReference type="ChEBI" id="CHEBI:139095"/>
    </reaction>
    <physiologicalReaction direction="left-to-right" evidence="10">
        <dbReference type="Rhea" id="RHEA:81460"/>
    </physiologicalReaction>
</comment>
<dbReference type="GO" id="GO:0005654">
    <property type="term" value="C:nucleoplasm"/>
    <property type="evidence" value="ECO:0007669"/>
    <property type="project" value="UniProtKB-ARBA"/>
</dbReference>
<evidence type="ECO:0000256" key="2">
    <source>
        <dbReference type="ARBA" id="ARBA00022553"/>
    </source>
</evidence>
<dbReference type="InterPro" id="IPR018085">
    <property type="entry name" value="Ura-DNA_Glyclase_AS"/>
</dbReference>
<dbReference type="SUPFAM" id="SSF52141">
    <property type="entry name" value="Uracil-DNA glycosylase-like"/>
    <property type="match status" value="1"/>
</dbReference>
<protein>
    <recommendedName>
        <fullName evidence="12">Uracil-DNA glycosylase</fullName>
        <shortName evidence="12">UDG</shortName>
        <ecNumber evidence="12">3.2.2.27</ecNumber>
    </recommendedName>
</protein>
<evidence type="ECO:0000256" key="3">
    <source>
        <dbReference type="ARBA" id="ARBA00022763"/>
    </source>
</evidence>
<keyword evidence="5" id="KW-0007">Acetylation</keyword>
<comment type="similarity">
    <text evidence="1 12">Belongs to the uracil-DNA glycosylase (UDG) superfamily. UNG family.</text>
</comment>
<evidence type="ECO:0000256" key="7">
    <source>
        <dbReference type="ARBA" id="ARBA00023204"/>
    </source>
</evidence>
<evidence type="ECO:0000256" key="9">
    <source>
        <dbReference type="ARBA" id="ARBA00052069"/>
    </source>
</evidence>
<comment type="catalytic activity">
    <reaction evidence="12">
        <text>Hydrolyzes single-stranded DNA or mismatched double-stranded DNA and polynucleotides, releasing free uracil.</text>
        <dbReference type="EC" id="3.2.2.27"/>
    </reaction>
</comment>
<dbReference type="EC" id="3.2.2.27" evidence="12"/>
<dbReference type="NCBIfam" id="TIGR00628">
    <property type="entry name" value="ung"/>
    <property type="match status" value="1"/>
</dbReference>
<dbReference type="NCBIfam" id="NF003588">
    <property type="entry name" value="PRK05254.1-1"/>
    <property type="match status" value="1"/>
</dbReference>
<feature type="compositionally biased region" description="Polar residues" evidence="14">
    <location>
        <begin position="1"/>
        <end position="14"/>
    </location>
</feature>
<evidence type="ECO:0000256" key="11">
    <source>
        <dbReference type="ARBA" id="ARBA00064140"/>
    </source>
</evidence>
<accession>A0A8C3CMX7</accession>
<dbReference type="GO" id="GO:0097510">
    <property type="term" value="P:base-excision repair, AP site formation via deaminated base removal"/>
    <property type="evidence" value="ECO:0007669"/>
    <property type="project" value="TreeGrafter"/>
</dbReference>
<comment type="function">
    <text evidence="12">Excises uracil residues from the DNA which can arise as a result of misincorporation of dUMP residues by DNA polymerase or due to deamination of cytosine.</text>
</comment>
<reference evidence="16" key="1">
    <citation type="submission" date="2018-09" db="EMBL/GenBank/DDBJ databases">
        <title>Common duck and Muscovy duck high density SNP chip.</title>
        <authorList>
            <person name="Vignal A."/>
            <person name="Thebault N."/>
            <person name="Warren W.C."/>
        </authorList>
    </citation>
    <scope>NUCLEOTIDE SEQUENCE [LARGE SCALE GENOMIC DNA]</scope>
</reference>
<evidence type="ECO:0000256" key="10">
    <source>
        <dbReference type="ARBA" id="ARBA00052828"/>
    </source>
</evidence>
<dbReference type="Gene3D" id="3.40.470.10">
    <property type="entry name" value="Uracil-DNA glycosylase-like domain"/>
    <property type="match status" value="1"/>
</dbReference>
<evidence type="ECO:0000256" key="4">
    <source>
        <dbReference type="ARBA" id="ARBA00022801"/>
    </source>
</evidence>
<feature type="domain" description="Uracil-DNA glycosylase-like" evidence="15">
    <location>
        <begin position="397"/>
        <end position="558"/>
    </location>
</feature>
<keyword evidence="4 12" id="KW-0378">Hydrolase</keyword>
<reference evidence="16" key="2">
    <citation type="submission" date="2025-08" db="UniProtKB">
        <authorList>
            <consortium name="Ensembl"/>
        </authorList>
    </citation>
    <scope>IDENTIFICATION</scope>
</reference>
<dbReference type="SMART" id="SM00986">
    <property type="entry name" value="UDG"/>
    <property type="match status" value="1"/>
</dbReference>
<feature type="compositionally biased region" description="Low complexity" evidence="14">
    <location>
        <begin position="39"/>
        <end position="54"/>
    </location>
</feature>
<keyword evidence="7 12" id="KW-0234">DNA repair</keyword>
<dbReference type="PANTHER" id="PTHR11264">
    <property type="entry name" value="URACIL-DNA GLYCOSYLASE"/>
    <property type="match status" value="1"/>
</dbReference>
<keyword evidence="3 12" id="KW-0227">DNA damage</keyword>
<evidence type="ECO:0000256" key="1">
    <source>
        <dbReference type="ARBA" id="ARBA00008184"/>
    </source>
</evidence>
<name>A0A8C3CMX7_CAIMO</name>
<keyword evidence="6 12" id="KW-0496">Mitochondrion</keyword>
<dbReference type="NCBIfam" id="NF003589">
    <property type="entry name" value="PRK05254.1-2"/>
    <property type="match status" value="1"/>
</dbReference>
<comment type="catalytic activity">
    <reaction evidence="9">
        <text>a 2'-deoxyuridine in double-stranded DNA + H2O = a 2'-deoxyribose 5'-monophosphate in double-stranded DNA + uracil</text>
        <dbReference type="Rhea" id="RHEA:81455"/>
        <dbReference type="Rhea" id="RHEA-COMP:14231"/>
        <dbReference type="Rhea" id="RHEA-COMP:17071"/>
        <dbReference type="ChEBI" id="CHEBI:15377"/>
        <dbReference type="ChEBI" id="CHEBI:17568"/>
        <dbReference type="ChEBI" id="CHEBI:133902"/>
        <dbReference type="ChEBI" id="CHEBI:139095"/>
    </reaction>
    <physiologicalReaction direction="left-to-right" evidence="9">
        <dbReference type="Rhea" id="RHEA:81456"/>
    </physiologicalReaction>
</comment>
<sequence length="571" mass="60791">MPSASAGPNSSRYSQLRPCPRIWRQGGGGSTGTTPPPLSLSLSLSLSPSPSPSASFSSSLALFPHAPAIGAPRCGCARARARSPAPSARPAPCPAPACGFGAKSPNSPSPRGSCCCCSLLGGSAAAMIGQRTLLSFFGTAPARKRSRSPEPGGDEEVMGRGMRELGVHGALGGGVEAGVPGGCGAPVPSPRRAAAPLNEPAPRRRPVGSAGILAARLLGRFAPRRCCWPIGRSGLCPQPIGKSESTPGAGRGAVFAAKKPRGARAPRGRPKRGGERLGLGMAPGLLGPRLGPLCSRLFARYFQAGAAAKKAKAEGSEAGAASPLSPEQLERIRRNKEAALQRLADRNVPPGFGESWRRQLAKEFSKPYFIELMAFVAEERKRHTVYPPPEQVFTWTQMCDIRDVKVVILGQDPYHGPNQAHGLCFSVQKPVPPPPSLENIYKELSNDIEDFTHPGHGDLTGWAKQGVLLLNAVLTVRAHQATSHKEKGWEQFTDVVVSWLNKNLDGVVFMLWGAYAQKKGSSIDRKRHHVLQTVHPSPLSVNRGFFGCRHFSKTNELLKKSGKKPIDWRAL</sequence>
<feature type="region of interest" description="Disordered" evidence="14">
    <location>
        <begin position="258"/>
        <end position="280"/>
    </location>
</feature>
<dbReference type="FunFam" id="3.40.470.10:FF:000004">
    <property type="entry name" value="Uracil-DNA glycosylase"/>
    <property type="match status" value="1"/>
</dbReference>
<dbReference type="AlphaFoldDB" id="A0A8C3CMX7"/>
<dbReference type="SMART" id="SM00987">
    <property type="entry name" value="UreE_C"/>
    <property type="match status" value="1"/>
</dbReference>
<evidence type="ECO:0000256" key="5">
    <source>
        <dbReference type="ARBA" id="ARBA00022990"/>
    </source>
</evidence>
<feature type="compositionally biased region" description="Basic residues" evidence="14">
    <location>
        <begin position="258"/>
        <end position="271"/>
    </location>
</feature>
<dbReference type="Proteomes" id="UP000694556">
    <property type="component" value="Chromosome 16"/>
</dbReference>
<keyword evidence="2" id="KW-0597">Phosphoprotein</keyword>
<dbReference type="PANTHER" id="PTHR11264:SF0">
    <property type="entry name" value="URACIL-DNA GLYCOSYLASE"/>
    <property type="match status" value="1"/>
</dbReference>
<keyword evidence="17" id="KW-1185">Reference proteome</keyword>
<evidence type="ECO:0000313" key="16">
    <source>
        <dbReference type="Ensembl" id="ENSCMMP00000021243.1"/>
    </source>
</evidence>
<dbReference type="InterPro" id="IPR036895">
    <property type="entry name" value="Uracil-DNA_glycosylase-like_sf"/>
</dbReference>
<dbReference type="NCBIfam" id="NF003591">
    <property type="entry name" value="PRK05254.1-4"/>
    <property type="match status" value="1"/>
</dbReference>
<feature type="active site" description="Proton acceptor" evidence="12 13">
    <location>
        <position position="412"/>
    </location>
</feature>
<comment type="subcellular location">
    <subcellularLocation>
        <location evidence="12">Mitochondrion</location>
    </subcellularLocation>
    <subcellularLocation>
        <location evidence="12">Nucleus</location>
    </subcellularLocation>
</comment>
<organism evidence="16 17">
    <name type="scientific">Cairina moschata</name>
    <name type="common">Muscovy duck</name>
    <dbReference type="NCBI Taxonomy" id="8855"/>
    <lineage>
        <taxon>Eukaryota</taxon>
        <taxon>Metazoa</taxon>
        <taxon>Chordata</taxon>
        <taxon>Craniata</taxon>
        <taxon>Vertebrata</taxon>
        <taxon>Euteleostomi</taxon>
        <taxon>Archelosauria</taxon>
        <taxon>Archosauria</taxon>
        <taxon>Dinosauria</taxon>
        <taxon>Saurischia</taxon>
        <taxon>Theropoda</taxon>
        <taxon>Coelurosauria</taxon>
        <taxon>Aves</taxon>
        <taxon>Neognathae</taxon>
        <taxon>Galloanserae</taxon>
        <taxon>Anseriformes</taxon>
        <taxon>Anatidae</taxon>
        <taxon>Anatinae</taxon>
        <taxon>Cairina</taxon>
    </lineage>
</organism>
<evidence type="ECO:0000256" key="12">
    <source>
        <dbReference type="HAMAP-Rule" id="MF_03166"/>
    </source>
</evidence>
<evidence type="ECO:0000313" key="17">
    <source>
        <dbReference type="Proteomes" id="UP000694556"/>
    </source>
</evidence>
<evidence type="ECO:0000256" key="14">
    <source>
        <dbReference type="SAM" id="MobiDB-lite"/>
    </source>
</evidence>
<reference evidence="16" key="3">
    <citation type="submission" date="2025-09" db="UniProtKB">
        <authorList>
            <consortium name="Ensembl"/>
        </authorList>
    </citation>
    <scope>IDENTIFICATION</scope>
</reference>
<gene>
    <name evidence="12" type="primary">UNG</name>
    <name evidence="12" type="synonym">UNG1</name>
</gene>
<evidence type="ECO:0000256" key="8">
    <source>
        <dbReference type="ARBA" id="ARBA00023242"/>
    </source>
</evidence>
<dbReference type="InterPro" id="IPR002043">
    <property type="entry name" value="UDG_fam1"/>
</dbReference>
<dbReference type="GO" id="GO:0005739">
    <property type="term" value="C:mitochondrion"/>
    <property type="evidence" value="ECO:0007669"/>
    <property type="project" value="UniProtKB-SubCell"/>
</dbReference>
<dbReference type="PROSITE" id="PS00130">
    <property type="entry name" value="U_DNA_GLYCOSYLASE"/>
    <property type="match status" value="1"/>
</dbReference>
<dbReference type="GO" id="GO:0004844">
    <property type="term" value="F:uracil DNA N-glycosylase activity"/>
    <property type="evidence" value="ECO:0007669"/>
    <property type="project" value="UniProtKB-UniRule"/>
</dbReference>
<dbReference type="Pfam" id="PF03167">
    <property type="entry name" value="UDG"/>
    <property type="match status" value="1"/>
</dbReference>
<dbReference type="CDD" id="cd10027">
    <property type="entry name" value="UDG-F1-like"/>
    <property type="match status" value="1"/>
</dbReference>
<comment type="subunit">
    <text evidence="11">Interacts with RPA2 subunit of the RPA trimer; this interaction mediates UNG2 recruitment to RPA-coated single-stranded DNA at stalled replication forks. Interacts with PCNA; this interaction mediates UNG2 recruitment to S-phase replication foci. Interacts (via N-terminus) with FAM72A.</text>
</comment>
<dbReference type="NCBIfam" id="NF003592">
    <property type="entry name" value="PRK05254.1-5"/>
    <property type="match status" value="1"/>
</dbReference>